<keyword evidence="2" id="KW-1185">Reference proteome</keyword>
<reference evidence="1 2" key="1">
    <citation type="journal article" date="2013" name="Int. J. Syst. Evol. Microbiol.">
        <title>Description of Streptomonospora sediminis sp. nov. and Streptomonospora nanhaiensis sp. nov., and reclassification of Nocardiopsis arabia Hozzein &amp; Goodfellow 2008 as Streptomonospora arabica comb. nov. and emended description of the genus Streptomonospora.</title>
        <authorList>
            <person name="Zhang D.F."/>
            <person name="Pan H.Q."/>
            <person name="He J."/>
            <person name="Zhang X.M."/>
            <person name="Zhang Y.G."/>
            <person name="Klenk H.P."/>
            <person name="Hu J.C."/>
            <person name="Li W.J."/>
        </authorList>
    </citation>
    <scope>NUCLEOTIDE SEQUENCE [LARGE SCALE GENOMIC DNA]</scope>
    <source>
        <strain evidence="1 2">12A09</strain>
    </source>
</reference>
<proteinExistence type="predicted"/>
<evidence type="ECO:0000313" key="1">
    <source>
        <dbReference type="EMBL" id="WAE75635.1"/>
    </source>
</evidence>
<organism evidence="1 2">
    <name type="scientific">Streptomonospora nanhaiensis</name>
    <dbReference type="NCBI Taxonomy" id="1323731"/>
    <lineage>
        <taxon>Bacteria</taxon>
        <taxon>Bacillati</taxon>
        <taxon>Actinomycetota</taxon>
        <taxon>Actinomycetes</taxon>
        <taxon>Streptosporangiales</taxon>
        <taxon>Nocardiopsidaceae</taxon>
        <taxon>Streptomonospora</taxon>
    </lineage>
</organism>
<name>A0ABY6YUV3_9ACTN</name>
<sequence length="75" mass="8038">MTNTPKPPELPAGTSSSITAPTCASRSKYWSAPSRSPLSIWTCWISAPKVTLAVATAKVVSVMNWATWLQTIATM</sequence>
<dbReference type="RefSeq" id="WP_267949404.1">
    <property type="nucleotide sequence ID" value="NZ_CP113264.1"/>
</dbReference>
<evidence type="ECO:0000313" key="2">
    <source>
        <dbReference type="Proteomes" id="UP001156498"/>
    </source>
</evidence>
<gene>
    <name evidence="1" type="ORF">OUQ99_11355</name>
</gene>
<dbReference type="EMBL" id="CP113264">
    <property type="protein sequence ID" value="WAE75635.1"/>
    <property type="molecule type" value="Genomic_DNA"/>
</dbReference>
<protein>
    <submittedName>
        <fullName evidence="1">Uncharacterized protein</fullName>
    </submittedName>
</protein>
<accession>A0ABY6YUV3</accession>
<dbReference type="Proteomes" id="UP001156498">
    <property type="component" value="Chromosome"/>
</dbReference>